<dbReference type="RefSeq" id="WP_114582184.1">
    <property type="nucleotide sequence ID" value="NZ_QPMH01000008.1"/>
</dbReference>
<keyword evidence="3" id="KW-0560">Oxidoreductase</keyword>
<evidence type="ECO:0000256" key="3">
    <source>
        <dbReference type="ARBA" id="ARBA00023002"/>
    </source>
</evidence>
<comment type="catalytic activity">
    <reaction evidence="5">
        <text>a secondary alcohol + NAD(+) = a ketone + NADH + H(+)</text>
        <dbReference type="Rhea" id="RHEA:10740"/>
        <dbReference type="ChEBI" id="CHEBI:15378"/>
        <dbReference type="ChEBI" id="CHEBI:17087"/>
        <dbReference type="ChEBI" id="CHEBI:35681"/>
        <dbReference type="ChEBI" id="CHEBI:57540"/>
        <dbReference type="ChEBI" id="CHEBI:57945"/>
        <dbReference type="EC" id="1.1.1.1"/>
    </reaction>
</comment>
<accession>A0A369T9H0</accession>
<comment type="similarity">
    <text evidence="2">Belongs to the iron-containing alcohol dehydrogenase family.</text>
</comment>
<evidence type="ECO:0000313" key="11">
    <source>
        <dbReference type="EMBL" id="RDD61940.1"/>
    </source>
</evidence>
<protein>
    <recommendedName>
        <fullName evidence="7">Alcohol dehydrogenase 2</fullName>
    </recommendedName>
    <alternativeName>
        <fullName evidence="8">Alcohol dehydrogenase II</fullName>
    </alternativeName>
</protein>
<dbReference type="InterPro" id="IPR001670">
    <property type="entry name" value="ADH_Fe/GldA"/>
</dbReference>
<dbReference type="SUPFAM" id="SSF56796">
    <property type="entry name" value="Dehydroquinate synthase-like"/>
    <property type="match status" value="1"/>
</dbReference>
<dbReference type="Gene3D" id="3.40.50.1970">
    <property type="match status" value="1"/>
</dbReference>
<feature type="domain" description="Alcohol dehydrogenase iron-type/glycerol dehydrogenase GldA" evidence="9">
    <location>
        <begin position="11"/>
        <end position="184"/>
    </location>
</feature>
<dbReference type="PANTHER" id="PTHR11496">
    <property type="entry name" value="ALCOHOL DEHYDROGENASE"/>
    <property type="match status" value="1"/>
</dbReference>
<evidence type="ECO:0000256" key="1">
    <source>
        <dbReference type="ARBA" id="ARBA00001962"/>
    </source>
</evidence>
<dbReference type="PROSITE" id="PS00913">
    <property type="entry name" value="ADH_IRON_1"/>
    <property type="match status" value="1"/>
</dbReference>
<dbReference type="GO" id="GO:0004022">
    <property type="term" value="F:alcohol dehydrogenase (NAD+) activity"/>
    <property type="evidence" value="ECO:0007669"/>
    <property type="project" value="UniProtKB-EC"/>
</dbReference>
<dbReference type="Pfam" id="PF25137">
    <property type="entry name" value="ADH_Fe_C"/>
    <property type="match status" value="1"/>
</dbReference>
<dbReference type="CDD" id="cd14861">
    <property type="entry name" value="Fe-ADH-like"/>
    <property type="match status" value="1"/>
</dbReference>
<dbReference type="FunFam" id="1.20.1090.10:FF:000001">
    <property type="entry name" value="Aldehyde-alcohol dehydrogenase"/>
    <property type="match status" value="1"/>
</dbReference>
<sequence>MSNPTGTWTFPTTIRFGPGRRRELPNACRAAGMSRPLVVTDAGLADNPIVHETLDILKTGGFDADLYAGVKGNPSDENVTKGVEVLRAGNHDGVIAFGGGSAMDAGKAIAFMTAQSLPMEAFEDIGDNWKQANVEGILPSIAIPTTAGTGSEVGRASVIHIAAVDRKVVVFHPEILPKQVIGDPELTTGLPQWVTAATGMDALAHCLEAYCAPSFHPMAQGIAAEGARMIKDALPRAYRDGNDLEARAHMLAAAMMGCVAFQKGLGAIHAISHPVGSLYDTHHGLTNAVVMPYVLAFNRAAVESKLARLGAYLGLDDPSFDGIMAWVTELRTALGVPHTLADLGVGTDRIDRIAGMAETDPTAGGNPVPLNKNNLRPLIENAIAGRLPG</sequence>
<gene>
    <name evidence="11" type="ORF">DRB17_10670</name>
</gene>
<dbReference type="Gene3D" id="1.20.1090.10">
    <property type="entry name" value="Dehydroquinate synthase-like - alpha domain"/>
    <property type="match status" value="1"/>
</dbReference>
<organism evidence="11 12">
    <name type="scientific">Ferruginivarius sediminum</name>
    <dbReference type="NCBI Taxonomy" id="2661937"/>
    <lineage>
        <taxon>Bacteria</taxon>
        <taxon>Pseudomonadati</taxon>
        <taxon>Pseudomonadota</taxon>
        <taxon>Alphaproteobacteria</taxon>
        <taxon>Rhodospirillales</taxon>
        <taxon>Rhodospirillaceae</taxon>
        <taxon>Ferruginivarius</taxon>
    </lineage>
</organism>
<dbReference type="InterPro" id="IPR039697">
    <property type="entry name" value="Alcohol_dehydrogenase_Fe"/>
</dbReference>
<dbReference type="PROSITE" id="PS00060">
    <property type="entry name" value="ADH_IRON_2"/>
    <property type="match status" value="1"/>
</dbReference>
<comment type="cofactor">
    <cofactor evidence="1">
        <name>Fe cation</name>
        <dbReference type="ChEBI" id="CHEBI:24875"/>
    </cofactor>
</comment>
<dbReference type="InterPro" id="IPR056798">
    <property type="entry name" value="ADH_Fe_C"/>
</dbReference>
<evidence type="ECO:0000256" key="6">
    <source>
        <dbReference type="ARBA" id="ARBA00049243"/>
    </source>
</evidence>
<evidence type="ECO:0000256" key="2">
    <source>
        <dbReference type="ARBA" id="ARBA00007358"/>
    </source>
</evidence>
<name>A0A369T9H0_9PROT</name>
<keyword evidence="4" id="KW-0520">NAD</keyword>
<dbReference type="Pfam" id="PF00465">
    <property type="entry name" value="Fe-ADH"/>
    <property type="match status" value="1"/>
</dbReference>
<evidence type="ECO:0000256" key="4">
    <source>
        <dbReference type="ARBA" id="ARBA00023027"/>
    </source>
</evidence>
<proteinExistence type="inferred from homology"/>
<feature type="domain" description="Fe-containing alcohol dehydrogenase-like C-terminal" evidence="10">
    <location>
        <begin position="195"/>
        <end position="382"/>
    </location>
</feature>
<evidence type="ECO:0000259" key="10">
    <source>
        <dbReference type="Pfam" id="PF25137"/>
    </source>
</evidence>
<comment type="caution">
    <text evidence="11">The sequence shown here is derived from an EMBL/GenBank/DDBJ whole genome shotgun (WGS) entry which is preliminary data.</text>
</comment>
<dbReference type="Proteomes" id="UP000253941">
    <property type="component" value="Unassembled WGS sequence"/>
</dbReference>
<evidence type="ECO:0000256" key="5">
    <source>
        <dbReference type="ARBA" id="ARBA00049164"/>
    </source>
</evidence>
<evidence type="ECO:0000256" key="7">
    <source>
        <dbReference type="ARBA" id="ARBA00074848"/>
    </source>
</evidence>
<dbReference type="FunFam" id="3.40.50.1970:FF:000003">
    <property type="entry name" value="Alcohol dehydrogenase, iron-containing"/>
    <property type="match status" value="1"/>
</dbReference>
<reference evidence="11 12" key="1">
    <citation type="submission" date="2018-07" db="EMBL/GenBank/DDBJ databases">
        <title>Venubactetium sediminum gen. nov., sp. nov., isolated from a marine solar saltern.</title>
        <authorList>
            <person name="Wang S."/>
        </authorList>
    </citation>
    <scope>NUCLEOTIDE SEQUENCE [LARGE SCALE GENOMIC DNA]</scope>
    <source>
        <strain evidence="11 12">WD2A32</strain>
    </source>
</reference>
<dbReference type="AlphaFoldDB" id="A0A369T9H0"/>
<dbReference type="InterPro" id="IPR018211">
    <property type="entry name" value="ADH_Fe_CS"/>
</dbReference>
<evidence type="ECO:0000313" key="12">
    <source>
        <dbReference type="Proteomes" id="UP000253941"/>
    </source>
</evidence>
<evidence type="ECO:0000256" key="8">
    <source>
        <dbReference type="ARBA" id="ARBA00076680"/>
    </source>
</evidence>
<dbReference type="GO" id="GO:0046872">
    <property type="term" value="F:metal ion binding"/>
    <property type="evidence" value="ECO:0007669"/>
    <property type="project" value="InterPro"/>
</dbReference>
<comment type="catalytic activity">
    <reaction evidence="6">
        <text>a primary alcohol + NAD(+) = an aldehyde + NADH + H(+)</text>
        <dbReference type="Rhea" id="RHEA:10736"/>
        <dbReference type="ChEBI" id="CHEBI:15378"/>
        <dbReference type="ChEBI" id="CHEBI:15734"/>
        <dbReference type="ChEBI" id="CHEBI:17478"/>
        <dbReference type="ChEBI" id="CHEBI:57540"/>
        <dbReference type="ChEBI" id="CHEBI:57945"/>
        <dbReference type="EC" id="1.1.1.1"/>
    </reaction>
</comment>
<evidence type="ECO:0000259" key="9">
    <source>
        <dbReference type="Pfam" id="PF00465"/>
    </source>
</evidence>
<dbReference type="EMBL" id="QPMH01000008">
    <property type="protein sequence ID" value="RDD61940.1"/>
    <property type="molecule type" value="Genomic_DNA"/>
</dbReference>
<keyword evidence="12" id="KW-1185">Reference proteome</keyword>
<dbReference type="PANTHER" id="PTHR11496:SF102">
    <property type="entry name" value="ALCOHOL DEHYDROGENASE 4"/>
    <property type="match status" value="1"/>
</dbReference>